<evidence type="ECO:0000313" key="3">
    <source>
        <dbReference type="Proteomes" id="UP000470875"/>
    </source>
</evidence>
<reference evidence="2 3" key="1">
    <citation type="submission" date="2019-08" db="EMBL/GenBank/DDBJ databases">
        <title>In-depth cultivation of the pig gut microbiome towards novel bacterial diversity and tailored functional studies.</title>
        <authorList>
            <person name="Wylensek D."/>
            <person name="Hitch T.C.A."/>
            <person name="Clavel T."/>
        </authorList>
    </citation>
    <scope>NUCLEOTIDE SEQUENCE [LARGE SCALE GENOMIC DNA]</scope>
    <source>
        <strain evidence="2 3">WB03_NA08</strain>
    </source>
</reference>
<keyword evidence="1" id="KW-1133">Transmembrane helix</keyword>
<evidence type="ECO:0000313" key="2">
    <source>
        <dbReference type="EMBL" id="MSS84476.1"/>
    </source>
</evidence>
<dbReference type="RefSeq" id="WP_154544859.1">
    <property type="nucleotide sequence ID" value="NZ_VULO01000007.1"/>
</dbReference>
<accession>A0A6N7W882</accession>
<dbReference type="EMBL" id="VULO01000007">
    <property type="protein sequence ID" value="MSS84476.1"/>
    <property type="molecule type" value="Genomic_DNA"/>
</dbReference>
<evidence type="ECO:0000256" key="1">
    <source>
        <dbReference type="SAM" id="Phobius"/>
    </source>
</evidence>
<name>A0A6N7W882_9ACTO</name>
<keyword evidence="1" id="KW-0812">Transmembrane</keyword>
<keyword evidence="3" id="KW-1185">Reference proteome</keyword>
<dbReference type="Proteomes" id="UP000470875">
    <property type="component" value="Unassembled WGS sequence"/>
</dbReference>
<comment type="caution">
    <text evidence="2">The sequence shown here is derived from an EMBL/GenBank/DDBJ whole genome shotgun (WGS) entry which is preliminary data.</text>
</comment>
<protein>
    <submittedName>
        <fullName evidence="2">Uncharacterized protein</fullName>
    </submittedName>
</protein>
<proteinExistence type="predicted"/>
<gene>
    <name evidence="2" type="ORF">FYJ24_06805</name>
</gene>
<feature type="transmembrane region" description="Helical" evidence="1">
    <location>
        <begin position="41"/>
        <end position="60"/>
    </location>
</feature>
<organism evidence="2 3">
    <name type="scientific">Scrofimicrobium canadense</name>
    <dbReference type="NCBI Taxonomy" id="2652290"/>
    <lineage>
        <taxon>Bacteria</taxon>
        <taxon>Bacillati</taxon>
        <taxon>Actinomycetota</taxon>
        <taxon>Actinomycetes</taxon>
        <taxon>Actinomycetales</taxon>
        <taxon>Actinomycetaceae</taxon>
        <taxon>Scrofimicrobium</taxon>
    </lineage>
</organism>
<dbReference type="AlphaFoldDB" id="A0A6N7W882"/>
<feature type="transmembrane region" description="Helical" evidence="1">
    <location>
        <begin position="12"/>
        <end position="29"/>
    </location>
</feature>
<sequence length="112" mass="11753">MDQLMELLTQPLTFALIAGVVGTVVAALINRASWRGQTKALVSLGVALGLTVVGVLAQQFPAQWEAILAGLAVVIGVMQVVYTALKPTGIFKHLEALFAGHDTDPTGKLTDN</sequence>
<keyword evidence="1" id="KW-0472">Membrane</keyword>
<feature type="transmembrane region" description="Helical" evidence="1">
    <location>
        <begin position="66"/>
        <end position="85"/>
    </location>
</feature>